<protein>
    <submittedName>
        <fullName evidence="5">Transaldolase/EF-hand domain-containing protein</fullName>
    </submittedName>
</protein>
<feature type="chain" id="PRO_5043613190" evidence="2">
    <location>
        <begin position="25"/>
        <end position="234"/>
    </location>
</feature>
<keyword evidence="2" id="KW-0732">Signal</keyword>
<feature type="compositionally biased region" description="Basic and acidic residues" evidence="1">
    <location>
        <begin position="28"/>
        <end position="60"/>
    </location>
</feature>
<feature type="compositionally biased region" description="Basic and acidic residues" evidence="1">
    <location>
        <begin position="210"/>
        <end position="234"/>
    </location>
</feature>
<dbReference type="PROSITE" id="PS50222">
    <property type="entry name" value="EF_HAND_2"/>
    <property type="match status" value="2"/>
</dbReference>
<feature type="domain" description="EF-hand" evidence="3">
    <location>
        <begin position="171"/>
        <end position="206"/>
    </location>
</feature>
<feature type="compositionally biased region" description="Basic and acidic residues" evidence="1">
    <location>
        <begin position="151"/>
        <end position="174"/>
    </location>
</feature>
<feature type="compositionally biased region" description="Gly residues" evidence="1">
    <location>
        <begin position="132"/>
        <end position="150"/>
    </location>
</feature>
<dbReference type="RefSeq" id="WP_052301257.1">
    <property type="nucleotide sequence ID" value="NZ_CP036341.1"/>
</dbReference>
<dbReference type="InterPro" id="IPR011992">
    <property type="entry name" value="EF-hand-dom_pair"/>
</dbReference>
<feature type="compositionally biased region" description="Basic and acidic residues" evidence="1">
    <location>
        <begin position="181"/>
        <end position="198"/>
    </location>
</feature>
<dbReference type="Proteomes" id="UP000263642">
    <property type="component" value="Unassembled WGS sequence"/>
</dbReference>
<dbReference type="InterPro" id="IPR018247">
    <property type="entry name" value="EF_Hand_1_Ca_BS"/>
</dbReference>
<organism evidence="4 6">
    <name type="scientific">Gimesia maris</name>
    <dbReference type="NCBI Taxonomy" id="122"/>
    <lineage>
        <taxon>Bacteria</taxon>
        <taxon>Pseudomonadati</taxon>
        <taxon>Planctomycetota</taxon>
        <taxon>Planctomycetia</taxon>
        <taxon>Planctomycetales</taxon>
        <taxon>Planctomycetaceae</taxon>
        <taxon>Gimesia</taxon>
    </lineage>
</organism>
<accession>A0A3D3RB76</accession>
<gene>
    <name evidence="4" type="ORF">DIT97_24600</name>
    <name evidence="5" type="ORF">GmarT_50270</name>
</gene>
<dbReference type="Gene3D" id="1.10.238.10">
    <property type="entry name" value="EF-hand"/>
    <property type="match status" value="2"/>
</dbReference>
<dbReference type="Pfam" id="PF13202">
    <property type="entry name" value="EF-hand_5"/>
    <property type="match status" value="4"/>
</dbReference>
<feature type="compositionally biased region" description="Basic and acidic residues" evidence="1">
    <location>
        <begin position="101"/>
        <end position="131"/>
    </location>
</feature>
<proteinExistence type="predicted"/>
<evidence type="ECO:0000256" key="2">
    <source>
        <dbReference type="SAM" id="SignalP"/>
    </source>
</evidence>
<dbReference type="EMBL" id="DQAY01000148">
    <property type="protein sequence ID" value="HCO26049.1"/>
    <property type="molecule type" value="Genomic_DNA"/>
</dbReference>
<dbReference type="SUPFAM" id="SSF47473">
    <property type="entry name" value="EF-hand"/>
    <property type="match status" value="1"/>
</dbReference>
<reference evidence="5 7" key="2">
    <citation type="submission" date="2019-08" db="EMBL/GenBank/DDBJ databases">
        <title>Deep-cultivation of Planctomycetes and their phenomic and genomic characterization uncovers novel biology.</title>
        <authorList>
            <person name="Wiegand S."/>
            <person name="Jogler M."/>
            <person name="Boedeker C."/>
            <person name="Pinto D."/>
            <person name="Vollmers J."/>
            <person name="Rivas-Marin E."/>
            <person name="Kohn T."/>
            <person name="Peeters S.H."/>
            <person name="Heuer A."/>
            <person name="Rast P."/>
            <person name="Oberbeckmann S."/>
            <person name="Bunk B."/>
            <person name="Jeske O."/>
            <person name="Meyerdierks A."/>
            <person name="Storesund J.E."/>
            <person name="Kallscheuer N."/>
            <person name="Luecker S."/>
            <person name="Lage O.M."/>
            <person name="Pohl T."/>
            <person name="Merkel B.J."/>
            <person name="Hornburger P."/>
            <person name="Mueller R.-W."/>
            <person name="Bruemmer F."/>
            <person name="Labrenz M."/>
            <person name="Spormann A.M."/>
            <person name="Op den Camp H."/>
            <person name="Overmann J."/>
            <person name="Amann R."/>
            <person name="Jetten M.S.M."/>
            <person name="Mascher T."/>
            <person name="Medema M.H."/>
            <person name="Devos D.P."/>
            <person name="Kaster A.-K."/>
            <person name="Ovreas L."/>
            <person name="Rohde M."/>
            <person name="Galperin M.Y."/>
            <person name="Jogler C."/>
        </authorList>
    </citation>
    <scope>NUCLEOTIDE SEQUENCE [LARGE SCALE GENOMIC DNA]</scope>
    <source>
        <strain evidence="5 7">DSM 8797</strain>
    </source>
</reference>
<evidence type="ECO:0000313" key="7">
    <source>
        <dbReference type="Proteomes" id="UP000322887"/>
    </source>
</evidence>
<feature type="domain" description="EF-hand" evidence="3">
    <location>
        <begin position="90"/>
        <end position="125"/>
    </location>
</feature>
<feature type="region of interest" description="Disordered" evidence="1">
    <location>
        <begin position="18"/>
        <end position="68"/>
    </location>
</feature>
<dbReference type="InterPro" id="IPR002048">
    <property type="entry name" value="EF_hand_dom"/>
</dbReference>
<evidence type="ECO:0000313" key="5">
    <source>
        <dbReference type="EMBL" id="QEG19130.1"/>
    </source>
</evidence>
<evidence type="ECO:0000256" key="1">
    <source>
        <dbReference type="SAM" id="MobiDB-lite"/>
    </source>
</evidence>
<evidence type="ECO:0000313" key="6">
    <source>
        <dbReference type="Proteomes" id="UP000263642"/>
    </source>
</evidence>
<reference evidence="4 6" key="1">
    <citation type="journal article" date="2018" name="Nat. Biotechnol.">
        <title>A standardized bacterial taxonomy based on genome phylogeny substantially revises the tree of life.</title>
        <authorList>
            <person name="Parks D.H."/>
            <person name="Chuvochina M."/>
            <person name="Waite D.W."/>
            <person name="Rinke C."/>
            <person name="Skarshewski A."/>
            <person name="Chaumeil P.A."/>
            <person name="Hugenholtz P."/>
        </authorList>
    </citation>
    <scope>NUCLEOTIDE SEQUENCE [LARGE SCALE GENOMIC DNA]</scope>
    <source>
        <strain evidence="4">UBA9375</strain>
    </source>
</reference>
<dbReference type="PROSITE" id="PS00018">
    <property type="entry name" value="EF_HAND_1"/>
    <property type="match status" value="2"/>
</dbReference>
<feature type="signal peptide" evidence="2">
    <location>
        <begin position="1"/>
        <end position="24"/>
    </location>
</feature>
<keyword evidence="7" id="KW-1185">Reference proteome</keyword>
<accession>A0A517XHU8</accession>
<dbReference type="SMART" id="SM00054">
    <property type="entry name" value="EFh"/>
    <property type="match status" value="2"/>
</dbReference>
<dbReference type="GeneID" id="98649470"/>
<dbReference type="GO" id="GO:0005509">
    <property type="term" value="F:calcium ion binding"/>
    <property type="evidence" value="ECO:0007669"/>
    <property type="project" value="InterPro"/>
</dbReference>
<dbReference type="Proteomes" id="UP000322887">
    <property type="component" value="Chromosome"/>
</dbReference>
<name>A0A3D3RB76_9PLAN</name>
<sequence length="234" mass="25729">MRMSRLFSTGAALLAISATTLVSAQPPEGKDRPERGDRPEGRERGDRDRGPREGGPRDGRGGPGGRPNFMLMLPIFITLDVNKDGELSKEEIENATVALQKLDKDKNGKLTEDELRPDFGGFGRRDGDRRGPGGPGAFGRGEGGRGGRGGDFVERMMANDKNKDGKLTKEELPERMQSMFDRVDANKDKEIDKAELTKMAEQFNSRNRSGGRDRGERGGRNSDGDRPKRPESDN</sequence>
<evidence type="ECO:0000259" key="3">
    <source>
        <dbReference type="PROSITE" id="PS50222"/>
    </source>
</evidence>
<feature type="region of interest" description="Disordered" evidence="1">
    <location>
        <begin position="101"/>
        <end position="234"/>
    </location>
</feature>
<dbReference type="AlphaFoldDB" id="A0A3D3RB76"/>
<evidence type="ECO:0000313" key="4">
    <source>
        <dbReference type="EMBL" id="HCO26049.1"/>
    </source>
</evidence>
<dbReference type="EMBL" id="CP042910">
    <property type="protein sequence ID" value="QEG19130.1"/>
    <property type="molecule type" value="Genomic_DNA"/>
</dbReference>